<dbReference type="EMBL" id="JACXZS010000003">
    <property type="protein sequence ID" value="MBD3941428.1"/>
    <property type="molecule type" value="Genomic_DNA"/>
</dbReference>
<dbReference type="Proteomes" id="UP000598426">
    <property type="component" value="Unassembled WGS sequence"/>
</dbReference>
<evidence type="ECO:0000313" key="2">
    <source>
        <dbReference type="EMBL" id="MBD3941428.1"/>
    </source>
</evidence>
<name>A0ABR8NN92_9MICO</name>
<reference evidence="2 3" key="1">
    <citation type="submission" date="2020-09" db="EMBL/GenBank/DDBJ databases">
        <title>Isolation and identification of active actinomycetes.</title>
        <authorList>
            <person name="Li X."/>
        </authorList>
    </citation>
    <scope>NUCLEOTIDE SEQUENCE [LARGE SCALE GENOMIC DNA]</scope>
    <source>
        <strain evidence="2 3">NEAU-LLC</strain>
    </source>
</reference>
<keyword evidence="3" id="KW-1185">Reference proteome</keyword>
<evidence type="ECO:0000259" key="1">
    <source>
        <dbReference type="Pfam" id="PF00128"/>
    </source>
</evidence>
<gene>
    <name evidence="2" type="ORF">IF188_06920</name>
</gene>
<feature type="domain" description="Glycosyl hydrolase family 13 catalytic" evidence="1">
    <location>
        <begin position="59"/>
        <end position="120"/>
    </location>
</feature>
<dbReference type="InterPro" id="IPR017853">
    <property type="entry name" value="GH"/>
</dbReference>
<organism evidence="2 3">
    <name type="scientific">Microbacterium helvum</name>
    <dbReference type="NCBI Taxonomy" id="2773713"/>
    <lineage>
        <taxon>Bacteria</taxon>
        <taxon>Bacillati</taxon>
        <taxon>Actinomycetota</taxon>
        <taxon>Actinomycetes</taxon>
        <taxon>Micrococcales</taxon>
        <taxon>Microbacteriaceae</taxon>
        <taxon>Microbacterium</taxon>
    </lineage>
</organism>
<dbReference type="Pfam" id="PF00128">
    <property type="entry name" value="Alpha-amylase"/>
    <property type="match status" value="1"/>
</dbReference>
<dbReference type="Gene3D" id="3.20.20.80">
    <property type="entry name" value="Glycosidases"/>
    <property type="match status" value="1"/>
</dbReference>
<dbReference type="RefSeq" id="WP_191171044.1">
    <property type="nucleotide sequence ID" value="NZ_JACXZS010000003.1"/>
</dbReference>
<dbReference type="PANTHER" id="PTHR10357">
    <property type="entry name" value="ALPHA-AMYLASE FAMILY MEMBER"/>
    <property type="match status" value="1"/>
</dbReference>
<proteinExistence type="predicted"/>
<evidence type="ECO:0000313" key="3">
    <source>
        <dbReference type="Proteomes" id="UP000598426"/>
    </source>
</evidence>
<accession>A0ABR8NN92</accession>
<sequence>MLNSPTQARSSARIRRWLAAATELALLDGAFVARVVAAPAFADPLPSPGPLAEGDDIYQVLVDRFKDGDTTNNDQGAGEYDTNDLGYHHGGDWAGLTEELDYIADLGITANWLSPVSEQQPLSRDGLERIPDGETFEFKPLIDDVTWSTGGNYTGTGGDVIDIYPTF</sequence>
<comment type="caution">
    <text evidence="2">The sequence shown here is derived from an EMBL/GenBank/DDBJ whole genome shotgun (WGS) entry which is preliminary data.</text>
</comment>
<protein>
    <recommendedName>
        <fullName evidence="1">Glycosyl hydrolase family 13 catalytic domain-containing protein</fullName>
    </recommendedName>
</protein>
<dbReference type="InterPro" id="IPR006047">
    <property type="entry name" value="GH13_cat_dom"/>
</dbReference>
<dbReference type="SUPFAM" id="SSF51445">
    <property type="entry name" value="(Trans)glycosidases"/>
    <property type="match status" value="1"/>
</dbReference>